<dbReference type="PANTHER" id="PTHR33146:SF26">
    <property type="entry name" value="ENDONUCLEASE 4"/>
    <property type="match status" value="1"/>
</dbReference>
<evidence type="ECO:0000256" key="5">
    <source>
        <dbReference type="ARBA" id="ARBA00023157"/>
    </source>
</evidence>
<keyword evidence="6" id="KW-0325">Glycoprotein</keyword>
<evidence type="ECO:0000256" key="4">
    <source>
        <dbReference type="ARBA" id="ARBA00022801"/>
    </source>
</evidence>
<dbReference type="eggNOG" id="ENOG502Z82C">
    <property type="taxonomic scope" value="Bacteria"/>
</dbReference>
<name>Q2SFD4_HAHCH</name>
<dbReference type="AlphaFoldDB" id="Q2SFD4"/>
<evidence type="ECO:0000256" key="3">
    <source>
        <dbReference type="ARBA" id="ARBA00022759"/>
    </source>
</evidence>
<evidence type="ECO:0000256" key="2">
    <source>
        <dbReference type="ARBA" id="ARBA00022723"/>
    </source>
</evidence>
<keyword evidence="5" id="KW-1015">Disulfide bond</keyword>
<dbReference type="Proteomes" id="UP000000238">
    <property type="component" value="Chromosome"/>
</dbReference>
<evidence type="ECO:0000256" key="6">
    <source>
        <dbReference type="ARBA" id="ARBA00023180"/>
    </source>
</evidence>
<dbReference type="EC" id="3.1.30.1" evidence="7"/>
<dbReference type="GO" id="GO:0046872">
    <property type="term" value="F:metal ion binding"/>
    <property type="evidence" value="ECO:0007669"/>
    <property type="project" value="UniProtKB-KW"/>
</dbReference>
<dbReference type="EMBL" id="CP000155">
    <property type="protein sequence ID" value="ABC30640.1"/>
    <property type="molecule type" value="Genomic_DNA"/>
</dbReference>
<dbReference type="HOGENOM" id="CLU_044365_1_0_6"/>
<evidence type="ECO:0000313" key="8">
    <source>
        <dbReference type="Proteomes" id="UP000000238"/>
    </source>
</evidence>
<keyword evidence="3 7" id="KW-0255">Endonuclease</keyword>
<protein>
    <submittedName>
        <fullName evidence="7">Probable endonuclease</fullName>
        <ecNumber evidence="7">3.1.30.1</ecNumber>
    </submittedName>
</protein>
<sequence length="304" mass="34035">MMNSFMNAKLAMKREQMLSVLRLIGGRGFNWRAMLVMTALALSPTSAWAWGELGHRVVCDVAWKELSPVARDQVQKLLQQAGKRTFAEACLWPDQVRSEKEFKHTGSYHYVNVERAAKRVSTAENCESKGCVLTALNAYAEALKGEPRQGYQATPAQALMFIGHFIGDIHQPLHVSYADDRGGNKVVYKVAGEETNLHRLWDVNIPESGLPRDWRKAGKKVRGKHRGETVTALSLQEAEAWANESLAITRKVYESLPPQGSEWSKKDLAREYPVAEMRLYQAGVRLGAVLNQLLASNQDQTQAD</sequence>
<dbReference type="PANTHER" id="PTHR33146">
    <property type="entry name" value="ENDONUCLEASE 4"/>
    <property type="match status" value="1"/>
</dbReference>
<accession>Q2SFD4</accession>
<dbReference type="GO" id="GO:0004519">
    <property type="term" value="F:endonuclease activity"/>
    <property type="evidence" value="ECO:0007669"/>
    <property type="project" value="UniProtKB-KW"/>
</dbReference>
<dbReference type="CDD" id="cd11010">
    <property type="entry name" value="S1-P1_nuclease"/>
    <property type="match status" value="1"/>
</dbReference>
<reference evidence="7 8" key="1">
    <citation type="journal article" date="2005" name="Nucleic Acids Res.">
        <title>Genomic blueprint of Hahella chejuensis, a marine microbe producing an algicidal agent.</title>
        <authorList>
            <person name="Jeong H."/>
            <person name="Yim J.H."/>
            <person name="Lee C."/>
            <person name="Choi S.-H."/>
            <person name="Park Y.K."/>
            <person name="Yoon S.H."/>
            <person name="Hur C.-G."/>
            <person name="Kang H.-Y."/>
            <person name="Kim D."/>
            <person name="Lee H.H."/>
            <person name="Park K.H."/>
            <person name="Park S.-H."/>
            <person name="Park H.-S."/>
            <person name="Lee H.K."/>
            <person name="Oh T.K."/>
            <person name="Kim J.F."/>
        </authorList>
    </citation>
    <scope>NUCLEOTIDE SEQUENCE [LARGE SCALE GENOMIC DNA]</scope>
    <source>
        <strain evidence="7 8">KCTC 2396</strain>
    </source>
</reference>
<dbReference type="GO" id="GO:0016788">
    <property type="term" value="F:hydrolase activity, acting on ester bonds"/>
    <property type="evidence" value="ECO:0007669"/>
    <property type="project" value="InterPro"/>
</dbReference>
<dbReference type="Gene3D" id="1.10.575.10">
    <property type="entry name" value="P1 Nuclease"/>
    <property type="match status" value="1"/>
</dbReference>
<dbReference type="Pfam" id="PF02265">
    <property type="entry name" value="S1-P1_nuclease"/>
    <property type="match status" value="1"/>
</dbReference>
<keyword evidence="2" id="KW-0479">Metal-binding</keyword>
<dbReference type="GO" id="GO:0006308">
    <property type="term" value="P:DNA catabolic process"/>
    <property type="evidence" value="ECO:0007669"/>
    <property type="project" value="InterPro"/>
</dbReference>
<dbReference type="SUPFAM" id="SSF48537">
    <property type="entry name" value="Phospholipase C/P1 nuclease"/>
    <property type="match status" value="1"/>
</dbReference>
<gene>
    <name evidence="7" type="ordered locus">HCH_03919</name>
</gene>
<dbReference type="KEGG" id="hch:HCH_03919"/>
<dbReference type="SMR" id="Q2SFD4"/>
<dbReference type="InterPro" id="IPR008947">
    <property type="entry name" value="PLipase_C/P1_nuclease_dom_sf"/>
</dbReference>
<keyword evidence="8" id="KW-1185">Reference proteome</keyword>
<keyword evidence="4 7" id="KW-0378">Hydrolase</keyword>
<evidence type="ECO:0000313" key="7">
    <source>
        <dbReference type="EMBL" id="ABC30640.1"/>
    </source>
</evidence>
<dbReference type="STRING" id="349521.HCH_03919"/>
<evidence type="ECO:0000256" key="1">
    <source>
        <dbReference type="ARBA" id="ARBA00022722"/>
    </source>
</evidence>
<dbReference type="InterPro" id="IPR003154">
    <property type="entry name" value="S1/P1nuclease"/>
</dbReference>
<organism evidence="7 8">
    <name type="scientific">Hahella chejuensis (strain KCTC 2396)</name>
    <dbReference type="NCBI Taxonomy" id="349521"/>
    <lineage>
        <taxon>Bacteria</taxon>
        <taxon>Pseudomonadati</taxon>
        <taxon>Pseudomonadota</taxon>
        <taxon>Gammaproteobacteria</taxon>
        <taxon>Oceanospirillales</taxon>
        <taxon>Hahellaceae</taxon>
        <taxon>Hahella</taxon>
    </lineage>
</organism>
<proteinExistence type="predicted"/>
<dbReference type="GO" id="GO:0003676">
    <property type="term" value="F:nucleic acid binding"/>
    <property type="evidence" value="ECO:0007669"/>
    <property type="project" value="InterPro"/>
</dbReference>
<keyword evidence="1" id="KW-0540">Nuclease</keyword>